<reference evidence="7 8" key="1">
    <citation type="journal article" date="2013" name="J. Bacteriol.">
        <title>Roles of HynAB and Ech, the only two hydrogenases found in the model sulfate reducer Desulfovibrio gigas.</title>
        <authorList>
            <person name="Morais-Silva F.O."/>
            <person name="Santos C.I."/>
            <person name="Rodrigues R."/>
            <person name="Pereira I.A."/>
            <person name="Rodrigues-Pousada C."/>
        </authorList>
    </citation>
    <scope>NUCLEOTIDE SEQUENCE [LARGE SCALE GENOMIC DNA]</scope>
    <source>
        <strain evidence="8">ATCC 19364 / DSM 1382 / NCIMB 9332 / VKM B-1759</strain>
    </source>
</reference>
<evidence type="ECO:0000313" key="8">
    <source>
        <dbReference type="Proteomes" id="UP000016587"/>
    </source>
</evidence>
<keyword evidence="3 7" id="KW-0489">Methyltransferase</keyword>
<dbReference type="InterPro" id="IPR014777">
    <property type="entry name" value="4pyrrole_Mease_sub1"/>
</dbReference>
<dbReference type="Proteomes" id="UP000016587">
    <property type="component" value="Chromosome"/>
</dbReference>
<evidence type="ECO:0000256" key="1">
    <source>
        <dbReference type="ARBA" id="ARBA00004953"/>
    </source>
</evidence>
<dbReference type="OrthoDB" id="9772960at2"/>
<dbReference type="RefSeq" id="WP_021760039.1">
    <property type="nucleotide sequence ID" value="NC_022444.1"/>
</dbReference>
<dbReference type="InterPro" id="IPR051810">
    <property type="entry name" value="Precorrin_MeTrfase"/>
</dbReference>
<dbReference type="Gene3D" id="3.30.950.10">
    <property type="entry name" value="Methyltransferase, Cobalt-precorrin-4 Transmethylase, Domain 2"/>
    <property type="match status" value="1"/>
</dbReference>
<gene>
    <name evidence="7" type="ORF">DGI_1396</name>
</gene>
<dbReference type="PANTHER" id="PTHR47036:SF1">
    <property type="entry name" value="COBALT-FACTOR III C(17)-METHYLTRANSFERASE-RELATED"/>
    <property type="match status" value="1"/>
</dbReference>
<protein>
    <submittedName>
        <fullName evidence="7">Putative precorrin-3b C17-methyltransferase</fullName>
    </submittedName>
</protein>
<name>T2GBF7_MEGG1</name>
<evidence type="ECO:0000256" key="4">
    <source>
        <dbReference type="ARBA" id="ARBA00022679"/>
    </source>
</evidence>
<dbReference type="InterPro" id="IPR000878">
    <property type="entry name" value="4pyrrol_Mease"/>
</dbReference>
<evidence type="ECO:0000313" key="7">
    <source>
        <dbReference type="EMBL" id="AGW13242.1"/>
    </source>
</evidence>
<dbReference type="eggNOG" id="COG1010">
    <property type="taxonomic scope" value="Bacteria"/>
</dbReference>
<dbReference type="SUPFAM" id="SSF53790">
    <property type="entry name" value="Tetrapyrrole methylase"/>
    <property type="match status" value="1"/>
</dbReference>
<evidence type="ECO:0000259" key="6">
    <source>
        <dbReference type="Pfam" id="PF00590"/>
    </source>
</evidence>
<dbReference type="InterPro" id="IPR006363">
    <property type="entry name" value="Cbl_synth_CobJ/CibH_dom"/>
</dbReference>
<dbReference type="PANTHER" id="PTHR47036">
    <property type="entry name" value="COBALT-FACTOR III C(17)-METHYLTRANSFERASE-RELATED"/>
    <property type="match status" value="1"/>
</dbReference>
<dbReference type="UniPathway" id="UPA00148"/>
<dbReference type="STRING" id="1121448.DGI_1396"/>
<dbReference type="AlphaFoldDB" id="T2GBF7"/>
<evidence type="ECO:0000256" key="3">
    <source>
        <dbReference type="ARBA" id="ARBA00022603"/>
    </source>
</evidence>
<evidence type="ECO:0000256" key="5">
    <source>
        <dbReference type="ARBA" id="ARBA00022691"/>
    </source>
</evidence>
<evidence type="ECO:0000256" key="2">
    <source>
        <dbReference type="ARBA" id="ARBA00022573"/>
    </source>
</evidence>
<dbReference type="PATRIC" id="fig|1121448.10.peg.1391"/>
<dbReference type="InterPro" id="IPR035996">
    <property type="entry name" value="4pyrrol_Methylase_sf"/>
</dbReference>
<dbReference type="Pfam" id="PF00590">
    <property type="entry name" value="TP_methylase"/>
    <property type="match status" value="1"/>
</dbReference>
<feature type="domain" description="Tetrapyrrole methylase" evidence="6">
    <location>
        <begin position="12"/>
        <end position="221"/>
    </location>
</feature>
<sequence>MSEHHTSVPALLTVVGLGPGDAALCTPQALAALEAAELLVGYTRYIGLIPDELRARKRVMSTGMRGEMQRCQHAIQAALEGTPTAVVSSGDAGVYGMAGLVLELLEEQGLLDRVPVEIVPGVPALAAAAALLGAPLMHDFAVISLSDLLTPWEVIERRLEHAAAGDFVIVLYNPRSTHRDWQLGRALERIAACTGPTRPAGLVRQAYRPDQAVMVSTLGEMPWEQADMLSIVVVGNSQTRIAGGRLLTPRGYMDKYRVGESSQRR</sequence>
<dbReference type="GO" id="GO:0008168">
    <property type="term" value="F:methyltransferase activity"/>
    <property type="evidence" value="ECO:0007669"/>
    <property type="project" value="UniProtKB-KW"/>
</dbReference>
<keyword evidence="2" id="KW-0169">Cobalamin biosynthesis</keyword>
<dbReference type="EMBL" id="CP006585">
    <property type="protein sequence ID" value="AGW13242.1"/>
    <property type="molecule type" value="Genomic_DNA"/>
</dbReference>
<dbReference type="GO" id="GO:0032259">
    <property type="term" value="P:methylation"/>
    <property type="evidence" value="ECO:0007669"/>
    <property type="project" value="UniProtKB-KW"/>
</dbReference>
<dbReference type="CDD" id="cd11646">
    <property type="entry name" value="Precorrin_3B_C17_MT"/>
    <property type="match status" value="1"/>
</dbReference>
<dbReference type="Gene3D" id="3.40.1010.10">
    <property type="entry name" value="Cobalt-precorrin-4 Transmethylase, Domain 1"/>
    <property type="match status" value="1"/>
</dbReference>
<dbReference type="InterPro" id="IPR014776">
    <property type="entry name" value="4pyrrole_Mease_sub2"/>
</dbReference>
<reference evidence="8" key="2">
    <citation type="submission" date="2013-07" db="EMBL/GenBank/DDBJ databases">
        <authorList>
            <person name="Morais-Silva F.O."/>
            <person name="Rezende A.M."/>
            <person name="Pimentel C."/>
            <person name="Resende D.M."/>
            <person name="Santos C.I."/>
            <person name="Clemente C."/>
            <person name="de Oliveira L.M."/>
            <person name="da Silva S.M."/>
            <person name="Costa D.A."/>
            <person name="Varela-Raposo A."/>
            <person name="Horacio E.C.A."/>
            <person name="Matos M."/>
            <person name="Flores O."/>
            <person name="Ruiz J.C."/>
            <person name="Rodrigues-Pousada C."/>
        </authorList>
    </citation>
    <scope>NUCLEOTIDE SEQUENCE [LARGE SCALE GENOMIC DNA]</scope>
    <source>
        <strain evidence="8">ATCC 19364 / DSM 1382 / NCIMB 9332 / VKM B-1759</strain>
    </source>
</reference>
<dbReference type="HOGENOM" id="CLU_047948_2_0_7"/>
<comment type="pathway">
    <text evidence="1">Cofactor biosynthesis; adenosylcobalamin biosynthesis.</text>
</comment>
<organism evidence="7 8">
    <name type="scientific">Megalodesulfovibrio gigas (strain ATCC 19364 / DSM 1382 / NCIMB 9332 / VKM B-1759)</name>
    <name type="common">Desulfovibrio gigas</name>
    <dbReference type="NCBI Taxonomy" id="1121448"/>
    <lineage>
        <taxon>Bacteria</taxon>
        <taxon>Pseudomonadati</taxon>
        <taxon>Thermodesulfobacteriota</taxon>
        <taxon>Desulfovibrionia</taxon>
        <taxon>Desulfovibrionales</taxon>
        <taxon>Desulfovibrionaceae</taxon>
        <taxon>Megalodesulfovibrio</taxon>
    </lineage>
</organism>
<dbReference type="NCBIfam" id="TIGR01466">
    <property type="entry name" value="cobJ_cbiH"/>
    <property type="match status" value="1"/>
</dbReference>
<dbReference type="GO" id="GO:0009236">
    <property type="term" value="P:cobalamin biosynthetic process"/>
    <property type="evidence" value="ECO:0007669"/>
    <property type="project" value="UniProtKB-UniPathway"/>
</dbReference>
<accession>T2GBF7</accession>
<dbReference type="KEGG" id="dgg:DGI_1396"/>
<keyword evidence="4 7" id="KW-0808">Transferase</keyword>
<keyword evidence="8" id="KW-1185">Reference proteome</keyword>
<proteinExistence type="predicted"/>
<keyword evidence="5" id="KW-0949">S-adenosyl-L-methionine</keyword>